<dbReference type="Proteomes" id="UP000192042">
    <property type="component" value="Chromosome I"/>
</dbReference>
<dbReference type="InterPro" id="IPR000836">
    <property type="entry name" value="PRTase_dom"/>
</dbReference>
<keyword evidence="5" id="KW-1185">Reference proteome</keyword>
<evidence type="ECO:0000259" key="3">
    <source>
        <dbReference type="Pfam" id="PF18912"/>
    </source>
</evidence>
<organism evidence="4 5">
    <name type="scientific">Nitrospira japonica</name>
    <dbReference type="NCBI Taxonomy" id="1325564"/>
    <lineage>
        <taxon>Bacteria</taxon>
        <taxon>Pseudomonadati</taxon>
        <taxon>Nitrospirota</taxon>
        <taxon>Nitrospiria</taxon>
        <taxon>Nitrospirales</taxon>
        <taxon>Nitrospiraceae</taxon>
        <taxon>Nitrospira</taxon>
    </lineage>
</organism>
<evidence type="ECO:0000256" key="1">
    <source>
        <dbReference type="ARBA" id="ARBA00008007"/>
    </source>
</evidence>
<protein>
    <submittedName>
        <fullName evidence="4">Putative Phosphoribosyltransferase</fullName>
        <ecNumber evidence="4">2.4.2.-</ecNumber>
    </submittedName>
</protein>
<dbReference type="EC" id="2.4.2.-" evidence="4"/>
<keyword evidence="4" id="KW-0808">Transferase</keyword>
<dbReference type="PANTHER" id="PTHR47505">
    <property type="entry name" value="DNA UTILIZATION PROTEIN YHGH"/>
    <property type="match status" value="1"/>
</dbReference>
<dbReference type="SUPFAM" id="SSF53271">
    <property type="entry name" value="PRTase-like"/>
    <property type="match status" value="1"/>
</dbReference>
<dbReference type="KEGG" id="nja:NSJP_2095"/>
<dbReference type="CDD" id="cd06223">
    <property type="entry name" value="PRTases_typeI"/>
    <property type="match status" value="1"/>
</dbReference>
<dbReference type="InterPro" id="IPR044005">
    <property type="entry name" value="DZR_2"/>
</dbReference>
<dbReference type="PANTHER" id="PTHR47505:SF1">
    <property type="entry name" value="DNA UTILIZATION PROTEIN YHGH"/>
    <property type="match status" value="1"/>
</dbReference>
<name>A0A1W1I5H0_9BACT</name>
<proteinExistence type="inferred from homology"/>
<feature type="domain" description="Phosphoribosyltransferase" evidence="2">
    <location>
        <begin position="157"/>
        <end position="261"/>
    </location>
</feature>
<dbReference type="InterPro" id="IPR029057">
    <property type="entry name" value="PRTase-like"/>
</dbReference>
<evidence type="ECO:0000259" key="2">
    <source>
        <dbReference type="Pfam" id="PF00156"/>
    </source>
</evidence>
<accession>A0A1W1I5H0</accession>
<dbReference type="Gene3D" id="3.40.50.2020">
    <property type="match status" value="1"/>
</dbReference>
<reference evidence="4 5" key="1">
    <citation type="submission" date="2017-03" db="EMBL/GenBank/DDBJ databases">
        <authorList>
            <person name="Afonso C.L."/>
            <person name="Miller P.J."/>
            <person name="Scott M.A."/>
            <person name="Spackman E."/>
            <person name="Goraichik I."/>
            <person name="Dimitrov K.M."/>
            <person name="Suarez D.L."/>
            <person name="Swayne D.E."/>
        </authorList>
    </citation>
    <scope>NUCLEOTIDE SEQUENCE [LARGE SCALE GENOMIC DNA]</scope>
    <source>
        <strain evidence="4">Genome sequencing of Nitrospira japonica strain NJ11</strain>
    </source>
</reference>
<dbReference type="AlphaFoldDB" id="A0A1W1I5H0"/>
<dbReference type="STRING" id="1325564.NSJP_2095"/>
<dbReference type="InterPro" id="IPR051910">
    <property type="entry name" value="ComF/GntX_DNA_util-trans"/>
</dbReference>
<evidence type="ECO:0000313" key="4">
    <source>
        <dbReference type="EMBL" id="SLM48267.1"/>
    </source>
</evidence>
<sequence length="275" mass="30326">MLTSFPFTRTGFLGLCRQALRFIVPVDCLACGVGLQGDPVPGFCRRCWELILPLKGPCCALCSQPFVSAAAVSNSPNHHCQDCLEHRPAFSRAWTLYPYLPPLREAVCAFKYRGKIGLAKPLAQLMIDALPPNLDVDLVLPVPLHPSRLRGREFNQSLLLADRVARHLHLPVSIRELARVHATDPQTTLPRNMRLKNVRHAFAVRRPRLVTGRRILLIDDVFTTGATLHECAAALSESGAKSVVALTLARTIGSLVVPDHLFVEEPFRSPSVLGL</sequence>
<gene>
    <name evidence="4" type="ORF">NSJP_2095</name>
</gene>
<comment type="similarity">
    <text evidence="1">Belongs to the ComF/GntX family.</text>
</comment>
<dbReference type="Pfam" id="PF00156">
    <property type="entry name" value="Pribosyltran"/>
    <property type="match status" value="1"/>
</dbReference>
<keyword evidence="4" id="KW-0328">Glycosyltransferase</keyword>
<dbReference type="EMBL" id="LT828648">
    <property type="protein sequence ID" value="SLM48267.1"/>
    <property type="molecule type" value="Genomic_DNA"/>
</dbReference>
<dbReference type="Pfam" id="PF18912">
    <property type="entry name" value="DZR_2"/>
    <property type="match status" value="1"/>
</dbReference>
<evidence type="ECO:0000313" key="5">
    <source>
        <dbReference type="Proteomes" id="UP000192042"/>
    </source>
</evidence>
<dbReference type="OrthoDB" id="9793412at2"/>
<feature type="domain" description="Double zinc ribbon" evidence="3">
    <location>
        <begin position="20"/>
        <end position="84"/>
    </location>
</feature>
<dbReference type="GO" id="GO:0016757">
    <property type="term" value="F:glycosyltransferase activity"/>
    <property type="evidence" value="ECO:0007669"/>
    <property type="project" value="UniProtKB-KW"/>
</dbReference>
<dbReference type="RefSeq" id="WP_080886672.1">
    <property type="nucleotide sequence ID" value="NZ_LT828648.1"/>
</dbReference>